<keyword evidence="1" id="KW-0472">Membrane</keyword>
<evidence type="ECO:0000313" key="3">
    <source>
        <dbReference type="Proteomes" id="UP001596031"/>
    </source>
</evidence>
<comment type="caution">
    <text evidence="2">The sequence shown here is derived from an EMBL/GenBank/DDBJ whole genome shotgun (WGS) entry which is preliminary data.</text>
</comment>
<evidence type="ECO:0000256" key="1">
    <source>
        <dbReference type="SAM" id="Phobius"/>
    </source>
</evidence>
<gene>
    <name evidence="2" type="ORF">ACFPOU_23690</name>
</gene>
<reference evidence="3" key="1">
    <citation type="journal article" date="2019" name="Int. J. Syst. Evol. Microbiol.">
        <title>The Global Catalogue of Microorganisms (GCM) 10K type strain sequencing project: providing services to taxonomists for standard genome sequencing and annotation.</title>
        <authorList>
            <consortium name="The Broad Institute Genomics Platform"/>
            <consortium name="The Broad Institute Genome Sequencing Center for Infectious Disease"/>
            <person name="Wu L."/>
            <person name="Ma J."/>
        </authorList>
    </citation>
    <scope>NUCLEOTIDE SEQUENCE [LARGE SCALE GENOMIC DNA]</scope>
    <source>
        <strain evidence="3">CCUG 38813</strain>
    </source>
</reference>
<organism evidence="2 3">
    <name type="scientific">Massilia jejuensis</name>
    <dbReference type="NCBI Taxonomy" id="648894"/>
    <lineage>
        <taxon>Bacteria</taxon>
        <taxon>Pseudomonadati</taxon>
        <taxon>Pseudomonadota</taxon>
        <taxon>Betaproteobacteria</taxon>
        <taxon>Burkholderiales</taxon>
        <taxon>Oxalobacteraceae</taxon>
        <taxon>Telluria group</taxon>
        <taxon>Massilia</taxon>
    </lineage>
</organism>
<dbReference type="EMBL" id="JBHSMS010000102">
    <property type="protein sequence ID" value="MFC5514109.1"/>
    <property type="molecule type" value="Genomic_DNA"/>
</dbReference>
<feature type="transmembrane region" description="Helical" evidence="1">
    <location>
        <begin position="12"/>
        <end position="32"/>
    </location>
</feature>
<name>A0ABW0PND2_9BURK</name>
<dbReference type="Proteomes" id="UP001596031">
    <property type="component" value="Unassembled WGS sequence"/>
</dbReference>
<sequence length="115" mass="12647">MTINLKDVEDLLSATGSIFSGIAAAIGIYVAFRVHKNQQTLSQRQLLIPLWDHMASMSEVNHNSPITLDIIKNVNTLELVALCCEGGMVDEKVIMRTFREALIYSVPTVSLACPT</sequence>
<accession>A0ABW0PND2</accession>
<keyword evidence="1" id="KW-1133">Transmembrane helix</keyword>
<keyword evidence="3" id="KW-1185">Reference proteome</keyword>
<evidence type="ECO:0000313" key="2">
    <source>
        <dbReference type="EMBL" id="MFC5514109.1"/>
    </source>
</evidence>
<keyword evidence="1" id="KW-0812">Transmembrane</keyword>
<protein>
    <submittedName>
        <fullName evidence="2">Uncharacterized protein</fullName>
    </submittedName>
</protein>
<proteinExistence type="predicted"/>